<comment type="similarity">
    <text evidence="1">Belongs to the short-chain dehydrogenases/reductases (SDR) family.</text>
</comment>
<name>A0A8J6JH63_9FIRM</name>
<evidence type="ECO:0000256" key="2">
    <source>
        <dbReference type="ARBA" id="ARBA00023002"/>
    </source>
</evidence>
<keyword evidence="2" id="KW-0560">Oxidoreductase</keyword>
<evidence type="ECO:0000313" key="3">
    <source>
        <dbReference type="EMBL" id="MBC5736028.1"/>
    </source>
</evidence>
<dbReference type="AlphaFoldDB" id="A0A8J6JH63"/>
<dbReference type="PANTHER" id="PTHR24321">
    <property type="entry name" value="DEHYDROGENASES, SHORT CHAIN"/>
    <property type="match status" value="1"/>
</dbReference>
<reference evidence="3" key="1">
    <citation type="submission" date="2020-08" db="EMBL/GenBank/DDBJ databases">
        <title>Genome public.</title>
        <authorList>
            <person name="Liu C."/>
            <person name="Sun Q."/>
        </authorList>
    </citation>
    <scope>NUCLEOTIDE SEQUENCE</scope>
    <source>
        <strain evidence="3">NSJ-52</strain>
    </source>
</reference>
<dbReference type="Proteomes" id="UP000607645">
    <property type="component" value="Unassembled WGS sequence"/>
</dbReference>
<dbReference type="PANTHER" id="PTHR24321:SF8">
    <property type="entry name" value="ESTRADIOL 17-BETA-DEHYDROGENASE 8-RELATED"/>
    <property type="match status" value="1"/>
</dbReference>
<dbReference type="RefSeq" id="WP_186918438.1">
    <property type="nucleotide sequence ID" value="NZ_JACOPQ010000002.1"/>
</dbReference>
<dbReference type="SUPFAM" id="SSF51735">
    <property type="entry name" value="NAD(P)-binding Rossmann-fold domains"/>
    <property type="match status" value="1"/>
</dbReference>
<dbReference type="Pfam" id="PF13561">
    <property type="entry name" value="adh_short_C2"/>
    <property type="match status" value="1"/>
</dbReference>
<dbReference type="Gene3D" id="3.40.50.720">
    <property type="entry name" value="NAD(P)-binding Rossmann-like Domain"/>
    <property type="match status" value="1"/>
</dbReference>
<keyword evidence="4" id="KW-1185">Reference proteome</keyword>
<proteinExistence type="inferred from homology"/>
<dbReference type="InterPro" id="IPR036291">
    <property type="entry name" value="NAD(P)-bd_dom_sf"/>
</dbReference>
<evidence type="ECO:0000313" key="4">
    <source>
        <dbReference type="Proteomes" id="UP000607645"/>
    </source>
</evidence>
<dbReference type="PRINTS" id="PR00081">
    <property type="entry name" value="GDHRDH"/>
</dbReference>
<protein>
    <submittedName>
        <fullName evidence="3">SDR family oxidoreductase</fullName>
    </submittedName>
</protein>
<sequence length="259" mass="27259">MGIYVVTGGTSGIGARTVAILKEKGHEVVNIDLKGGDINANLATREGREKAVKELHDRYPDGIDAMICNAGVSGGCGNIPLIISLNYFGATAMAQGARDLLEKKHGSCVVTSSNSIAQGGARMDVVGLLNNQADEERILNLIKDADPKTGHTFYAATKYALARWARRVSADWAAHGVRINAVAPGNVHTAMTDKLEGAHRVAVEALPVPLNYGTKDLMDPLDIANAIAFLASPEAHGVCGVVLFVDAGTDALLNSEKVY</sequence>
<comment type="caution">
    <text evidence="3">The sequence shown here is derived from an EMBL/GenBank/DDBJ whole genome shotgun (WGS) entry which is preliminary data.</text>
</comment>
<evidence type="ECO:0000256" key="1">
    <source>
        <dbReference type="ARBA" id="ARBA00006484"/>
    </source>
</evidence>
<organism evidence="3 4">
    <name type="scientific">Lawsonibacter faecis</name>
    <dbReference type="NCBI Taxonomy" id="2763052"/>
    <lineage>
        <taxon>Bacteria</taxon>
        <taxon>Bacillati</taxon>
        <taxon>Bacillota</taxon>
        <taxon>Clostridia</taxon>
        <taxon>Eubacteriales</taxon>
        <taxon>Oscillospiraceae</taxon>
        <taxon>Lawsonibacter</taxon>
    </lineage>
</organism>
<dbReference type="EMBL" id="JACOPQ010000002">
    <property type="protein sequence ID" value="MBC5736028.1"/>
    <property type="molecule type" value="Genomic_DNA"/>
</dbReference>
<dbReference type="Pfam" id="PF00106">
    <property type="entry name" value="adh_short"/>
    <property type="match status" value="1"/>
</dbReference>
<dbReference type="GO" id="GO:0016491">
    <property type="term" value="F:oxidoreductase activity"/>
    <property type="evidence" value="ECO:0007669"/>
    <property type="project" value="UniProtKB-KW"/>
</dbReference>
<gene>
    <name evidence="3" type="ORF">H8S62_03240</name>
</gene>
<accession>A0A8J6JH63</accession>
<dbReference type="InterPro" id="IPR002347">
    <property type="entry name" value="SDR_fam"/>
</dbReference>